<dbReference type="SUPFAM" id="SSF50978">
    <property type="entry name" value="WD40 repeat-like"/>
    <property type="match status" value="1"/>
</dbReference>
<dbReference type="PROSITE" id="PS50082">
    <property type="entry name" value="WD_REPEATS_2"/>
    <property type="match status" value="2"/>
</dbReference>
<dbReference type="PANTHER" id="PTHR13950:SF9">
    <property type="entry name" value="RABCONNECTIN-3A"/>
    <property type="match status" value="1"/>
</dbReference>
<feature type="repeat" description="WD" evidence="1">
    <location>
        <begin position="1018"/>
        <end position="1059"/>
    </location>
</feature>
<name>A0A1B6DXX4_9HEMI</name>
<accession>A0A1B6DXX4</accession>
<dbReference type="GO" id="GO:0043291">
    <property type="term" value="C:RAVE complex"/>
    <property type="evidence" value="ECO:0007669"/>
    <property type="project" value="TreeGrafter"/>
</dbReference>
<dbReference type="FunFam" id="2.130.10.10:FF:001065">
    <property type="entry name" value="Dual oxidase maturation factor, putative"/>
    <property type="match status" value="1"/>
</dbReference>
<organism evidence="3">
    <name type="scientific">Clastoptera arizonana</name>
    <name type="common">Arizona spittle bug</name>
    <dbReference type="NCBI Taxonomy" id="38151"/>
    <lineage>
        <taxon>Eukaryota</taxon>
        <taxon>Metazoa</taxon>
        <taxon>Ecdysozoa</taxon>
        <taxon>Arthropoda</taxon>
        <taxon>Hexapoda</taxon>
        <taxon>Insecta</taxon>
        <taxon>Pterygota</taxon>
        <taxon>Neoptera</taxon>
        <taxon>Paraneoptera</taxon>
        <taxon>Hemiptera</taxon>
        <taxon>Auchenorrhyncha</taxon>
        <taxon>Cercopoidea</taxon>
        <taxon>Clastopteridae</taxon>
        <taxon>Clastoptera</taxon>
    </lineage>
</organism>
<evidence type="ECO:0000313" key="3">
    <source>
        <dbReference type="EMBL" id="JAS30528.1"/>
    </source>
</evidence>
<dbReference type="SMART" id="SM00320">
    <property type="entry name" value="WD40"/>
    <property type="match status" value="6"/>
</dbReference>
<evidence type="ECO:0000256" key="2">
    <source>
        <dbReference type="SAM" id="MobiDB-lite"/>
    </source>
</evidence>
<dbReference type="AlphaFoldDB" id="A0A1B6DXX4"/>
<feature type="repeat" description="WD" evidence="1">
    <location>
        <begin position="838"/>
        <end position="879"/>
    </location>
</feature>
<dbReference type="InterPro" id="IPR036322">
    <property type="entry name" value="WD40_repeat_dom_sf"/>
</dbReference>
<dbReference type="PROSITE" id="PS50294">
    <property type="entry name" value="WD_REPEATS_REGION"/>
    <property type="match status" value="1"/>
</dbReference>
<dbReference type="EMBL" id="GEDC01006770">
    <property type="protein sequence ID" value="JAS30528.1"/>
    <property type="molecule type" value="Transcribed_RNA"/>
</dbReference>
<protein>
    <submittedName>
        <fullName evidence="3">Uncharacterized protein</fullName>
    </submittedName>
</protein>
<dbReference type="Gene3D" id="2.130.10.10">
    <property type="entry name" value="YVTN repeat-like/Quinoprotein amine dehydrogenase"/>
    <property type="match status" value="2"/>
</dbReference>
<keyword evidence="1" id="KW-0853">WD repeat</keyword>
<dbReference type="InterPro" id="IPR052208">
    <property type="entry name" value="DmX-like/RAVE_component"/>
</dbReference>
<gene>
    <name evidence="3" type="ORF">g.37378</name>
</gene>
<sequence length="1113" mass="124032">MEFDWSQPVTNNKDDEFVVKWDDDDEEKEDDNEPEDDQMEMKIDSDIKEDQSAVNSGQMDIMAQQLKFVACLKILMEELSTLATGYEVDGGQLRYQLYLWLEREVEALRQLCNYSAGDLDSSDNSYDLPDNTDVRDFSNTPKEKPTLHEILMAEKSDFEAKVERAARRKKWLKANETLLRTLLSYCSLHGASGGGLASVRMELVLLLQELQQEKTQQQLLSPLPFPTTLPLLSASVACNKTVVADPVRHLQALTHDMLQTVIELRSPPTLSRVNLCEVFVLRDLAVALSACIYQSLCDSDSCSVKQAVDGYPGTGAENLSFVNANSHLIASGNRRRRYSTDEPLQVTTLPAKWPGVTNLRALLAREKDEDTPRLNILLCEAFVAAYMSLMVYAVSTCDCHILYRLSGQKFNDQTWALLFGGGVKKLLRVAQSNSVQKGSVEQEVTTPTTDNYWATVTNNISRHRYKLNMKLLGQFAGQTGTPTIKEDKPTYREQFVPPEMSMVSYFLSKPLLSDDVQDVDYDSADSAVSDLSEEEEEDVFEGDSIRDKPVPTQKENTEHSNPTSYSWCVIRLAIMRLVQCQLTDFLNMAGIELQELPVSSPLIHGVLRVVSHWQDTLKEELEMRGPAPVDYIPGCYVESSTTGPPLHKYRSLLDKNNTPFHPKHWSAAPARRLWSFLVRQEPVQDMFIRCVFGKRRSTSAVEIPHSPVDKTSSAADHANHNLPEPVRIIHKEQDSISAFCLNHVSGTLLALATPREVQEMDISLLLESPSWFEDECELDLMNLNKDPELLPSSGFLVIQTASDKLLQQSPAIIQNNSIVTSPQPGLAGQTGRGASVVLKHRVDGIRRISAHPLLPIYLTGSQDGSVQMWEWGHNQAVTMARPSGTFAKVTRVRFSQHGNKFGVADGDGNLSLFQVGMATSNSRSFFTNQCHSKITSDFVFLGSCSLVATAGHSSESKNVVMWDTLLPQNKSAIAAFTCHDQGASSVVFAPQHQLLISAGKKGDICILDVRQRQLRHRFIAHDSPVKCLAIDPAEEFFVTGAADGDIKVWGLTIHHLLYSFPGEHARSSFFKHIGQGVTQLHVDSAARLFSCGADGSMKVRQLPERELAVHTLY</sequence>
<dbReference type="Pfam" id="PF00400">
    <property type="entry name" value="WD40"/>
    <property type="match status" value="1"/>
</dbReference>
<proteinExistence type="predicted"/>
<feature type="region of interest" description="Disordered" evidence="2">
    <location>
        <begin position="1"/>
        <end position="38"/>
    </location>
</feature>
<reference evidence="3" key="1">
    <citation type="submission" date="2015-12" db="EMBL/GenBank/DDBJ databases">
        <title>De novo transcriptome assembly of four potential Pierce s Disease insect vectors from Arizona vineyards.</title>
        <authorList>
            <person name="Tassone E.E."/>
        </authorList>
    </citation>
    <scope>NUCLEOTIDE SEQUENCE</scope>
</reference>
<dbReference type="GO" id="GO:0007035">
    <property type="term" value="P:vacuolar acidification"/>
    <property type="evidence" value="ECO:0007669"/>
    <property type="project" value="TreeGrafter"/>
</dbReference>
<evidence type="ECO:0000256" key="1">
    <source>
        <dbReference type="PROSITE-ProRule" id="PRU00221"/>
    </source>
</evidence>
<dbReference type="InterPro" id="IPR001680">
    <property type="entry name" value="WD40_rpt"/>
</dbReference>
<dbReference type="PANTHER" id="PTHR13950">
    <property type="entry name" value="RABCONNECTIN-RELATED"/>
    <property type="match status" value="1"/>
</dbReference>
<feature type="compositionally biased region" description="Acidic residues" evidence="2">
    <location>
        <begin position="22"/>
        <end position="38"/>
    </location>
</feature>
<feature type="compositionally biased region" description="Basic and acidic residues" evidence="2">
    <location>
        <begin position="12"/>
        <end position="21"/>
    </location>
</feature>
<feature type="compositionally biased region" description="Acidic residues" evidence="2">
    <location>
        <begin position="531"/>
        <end position="541"/>
    </location>
</feature>
<dbReference type="InterPro" id="IPR015943">
    <property type="entry name" value="WD40/YVTN_repeat-like_dom_sf"/>
</dbReference>
<feature type="region of interest" description="Disordered" evidence="2">
    <location>
        <begin position="523"/>
        <end position="560"/>
    </location>
</feature>